<evidence type="ECO:0000259" key="3">
    <source>
        <dbReference type="PROSITE" id="PS50118"/>
    </source>
</evidence>
<comment type="caution">
    <text evidence="4">The sequence shown here is derived from an EMBL/GenBank/DDBJ whole genome shotgun (WGS) entry which is preliminary data.</text>
</comment>
<keyword evidence="1" id="KW-0539">Nucleus</keyword>
<dbReference type="CDD" id="cd21988">
    <property type="entry name" value="HMG-box_HBP1"/>
    <property type="match status" value="1"/>
</dbReference>
<keyword evidence="1" id="KW-0238">DNA-binding</keyword>
<dbReference type="OrthoDB" id="498543at2759"/>
<dbReference type="EMBL" id="JABSTR010000002">
    <property type="protein sequence ID" value="KAH9364267.1"/>
    <property type="molecule type" value="Genomic_DNA"/>
</dbReference>
<dbReference type="InterPro" id="IPR009071">
    <property type="entry name" value="HMG_box_dom"/>
</dbReference>
<dbReference type="Proteomes" id="UP000821853">
    <property type="component" value="Chromosome 10"/>
</dbReference>
<feature type="region of interest" description="Disordered" evidence="2">
    <location>
        <begin position="216"/>
        <end position="253"/>
    </location>
</feature>
<accession>A0A9J6FN24</accession>
<feature type="region of interest" description="Disordered" evidence="2">
    <location>
        <begin position="99"/>
        <end position="122"/>
    </location>
</feature>
<reference evidence="4 5" key="1">
    <citation type="journal article" date="2020" name="Cell">
        <title>Large-Scale Comparative Analyses of Tick Genomes Elucidate Their Genetic Diversity and Vector Capacities.</title>
        <authorList>
            <consortium name="Tick Genome and Microbiome Consortium (TIGMIC)"/>
            <person name="Jia N."/>
            <person name="Wang J."/>
            <person name="Shi W."/>
            <person name="Du L."/>
            <person name="Sun Y."/>
            <person name="Zhan W."/>
            <person name="Jiang J.F."/>
            <person name="Wang Q."/>
            <person name="Zhang B."/>
            <person name="Ji P."/>
            <person name="Bell-Sakyi L."/>
            <person name="Cui X.M."/>
            <person name="Yuan T.T."/>
            <person name="Jiang B.G."/>
            <person name="Yang W.F."/>
            <person name="Lam T.T."/>
            <person name="Chang Q.C."/>
            <person name="Ding S.J."/>
            <person name="Wang X.J."/>
            <person name="Zhu J.G."/>
            <person name="Ruan X.D."/>
            <person name="Zhao L."/>
            <person name="Wei J.T."/>
            <person name="Ye R.Z."/>
            <person name="Que T.C."/>
            <person name="Du C.H."/>
            <person name="Zhou Y.H."/>
            <person name="Cheng J.X."/>
            <person name="Dai P.F."/>
            <person name="Guo W.B."/>
            <person name="Han X.H."/>
            <person name="Huang E.J."/>
            <person name="Li L.F."/>
            <person name="Wei W."/>
            <person name="Gao Y.C."/>
            <person name="Liu J.Z."/>
            <person name="Shao H.Z."/>
            <person name="Wang X."/>
            <person name="Wang C.C."/>
            <person name="Yang T.C."/>
            <person name="Huo Q.B."/>
            <person name="Li W."/>
            <person name="Chen H.Y."/>
            <person name="Chen S.E."/>
            <person name="Zhou L.G."/>
            <person name="Ni X.B."/>
            <person name="Tian J.H."/>
            <person name="Sheng Y."/>
            <person name="Liu T."/>
            <person name="Pan Y.S."/>
            <person name="Xia L.Y."/>
            <person name="Li J."/>
            <person name="Zhao F."/>
            <person name="Cao W.C."/>
        </authorList>
    </citation>
    <scope>NUCLEOTIDE SEQUENCE [LARGE SCALE GENOMIC DNA]</scope>
    <source>
        <strain evidence="4">HaeL-2018</strain>
    </source>
</reference>
<sequence length="328" mass="34235">MALACSSGMATAIAAAAAGRRGSAGCDGAGLDPTDGLGGASTSSGDETSTDCKDSAYVSSERLMDTSPPVAQSWPQYPVGSEVVFDRLTELAIIATSPESPLLRDSPPPTLPPSSSPSSSSAVGAVVPAAVPPWAAALVQPVGAALVRAATPAPSAGHAVSHYPTPGSAGAPYNTQPMGVSDDGPLTPRLLPLTPEDRSAAYTLSTMAKHCLPAPAPAAEPPPTSAQCSPSKKSVNTRTRHTSCPDPAKPRRPMNGFMLFAQKHRGEYSHLHPGKDNRAISVMLGDQWRKMKSEEKKMYSQEAKVRADEVKKVHPDCWKRKRSYSTSI</sequence>
<dbReference type="OMA" id="HLHPGKD"/>
<dbReference type="PANTHER" id="PTHR15499:SF3">
    <property type="entry name" value="HMG BOX-CONTAINING PROTEIN 1"/>
    <property type="match status" value="1"/>
</dbReference>
<dbReference type="GO" id="GO:0005634">
    <property type="term" value="C:nucleus"/>
    <property type="evidence" value="ECO:0007669"/>
    <property type="project" value="UniProtKB-UniRule"/>
</dbReference>
<gene>
    <name evidence="4" type="ORF">HPB48_022951</name>
</gene>
<dbReference type="Gene3D" id="1.10.30.10">
    <property type="entry name" value="High mobility group box domain"/>
    <property type="match status" value="1"/>
</dbReference>
<evidence type="ECO:0000256" key="1">
    <source>
        <dbReference type="PROSITE-ProRule" id="PRU00267"/>
    </source>
</evidence>
<evidence type="ECO:0000313" key="5">
    <source>
        <dbReference type="Proteomes" id="UP000821853"/>
    </source>
</evidence>
<dbReference type="InterPro" id="IPR036910">
    <property type="entry name" value="HMG_box_dom_sf"/>
</dbReference>
<dbReference type="PROSITE" id="PS50118">
    <property type="entry name" value="HMG_BOX_2"/>
    <property type="match status" value="1"/>
</dbReference>
<organism evidence="4 5">
    <name type="scientific">Haemaphysalis longicornis</name>
    <name type="common">Bush tick</name>
    <dbReference type="NCBI Taxonomy" id="44386"/>
    <lineage>
        <taxon>Eukaryota</taxon>
        <taxon>Metazoa</taxon>
        <taxon>Ecdysozoa</taxon>
        <taxon>Arthropoda</taxon>
        <taxon>Chelicerata</taxon>
        <taxon>Arachnida</taxon>
        <taxon>Acari</taxon>
        <taxon>Parasitiformes</taxon>
        <taxon>Ixodida</taxon>
        <taxon>Ixodoidea</taxon>
        <taxon>Ixodidae</taxon>
        <taxon>Haemaphysalinae</taxon>
        <taxon>Haemaphysalis</taxon>
    </lineage>
</organism>
<feature type="compositionally biased region" description="Polar residues" evidence="2">
    <location>
        <begin position="225"/>
        <end position="237"/>
    </location>
</feature>
<dbReference type="InterPro" id="IPR039655">
    <property type="entry name" value="HBP1"/>
</dbReference>
<proteinExistence type="predicted"/>
<keyword evidence="5" id="KW-1185">Reference proteome</keyword>
<feature type="compositionally biased region" description="Low complexity" evidence="2">
    <location>
        <begin position="21"/>
        <end position="30"/>
    </location>
</feature>
<dbReference type="PANTHER" id="PTHR15499">
    <property type="entry name" value="HMG BOX-CONTAINING PROTEIN 1"/>
    <property type="match status" value="1"/>
</dbReference>
<dbReference type="VEuPathDB" id="VectorBase:HLOH_057629"/>
<dbReference type="SMART" id="SM00398">
    <property type="entry name" value="HMG"/>
    <property type="match status" value="1"/>
</dbReference>
<name>A0A9J6FN24_HAELO</name>
<evidence type="ECO:0000313" key="4">
    <source>
        <dbReference type="EMBL" id="KAH9364267.1"/>
    </source>
</evidence>
<feature type="DNA-binding region" description="HMG box" evidence="1">
    <location>
        <begin position="250"/>
        <end position="318"/>
    </location>
</feature>
<dbReference type="AlphaFoldDB" id="A0A9J6FN24"/>
<dbReference type="Pfam" id="PF00505">
    <property type="entry name" value="HMG_box"/>
    <property type="match status" value="1"/>
</dbReference>
<feature type="compositionally biased region" description="Pro residues" evidence="2">
    <location>
        <begin position="106"/>
        <end position="115"/>
    </location>
</feature>
<evidence type="ECO:0000256" key="2">
    <source>
        <dbReference type="SAM" id="MobiDB-lite"/>
    </source>
</evidence>
<feature type="domain" description="HMG box" evidence="3">
    <location>
        <begin position="250"/>
        <end position="318"/>
    </location>
</feature>
<protein>
    <recommendedName>
        <fullName evidence="3">HMG box domain-containing protein</fullName>
    </recommendedName>
</protein>
<dbReference type="GO" id="GO:0000978">
    <property type="term" value="F:RNA polymerase II cis-regulatory region sequence-specific DNA binding"/>
    <property type="evidence" value="ECO:0007669"/>
    <property type="project" value="TreeGrafter"/>
</dbReference>
<dbReference type="SUPFAM" id="SSF47095">
    <property type="entry name" value="HMG-box"/>
    <property type="match status" value="1"/>
</dbReference>
<feature type="region of interest" description="Disordered" evidence="2">
    <location>
        <begin position="21"/>
        <end position="53"/>
    </location>
</feature>
<dbReference type="GO" id="GO:0000981">
    <property type="term" value="F:DNA-binding transcription factor activity, RNA polymerase II-specific"/>
    <property type="evidence" value="ECO:0007669"/>
    <property type="project" value="TreeGrafter"/>
</dbReference>